<dbReference type="FunFam" id="3.40.50.720:FF:000097">
    <property type="entry name" value="SDR family oxidoreductase"/>
    <property type="match status" value="1"/>
</dbReference>
<dbReference type="InterPro" id="IPR036291">
    <property type="entry name" value="NAD(P)-bd_dom_sf"/>
</dbReference>
<dbReference type="Proteomes" id="UP000823989">
    <property type="component" value="Unassembled WGS sequence"/>
</dbReference>
<sequence length="295" mass="31750">MSEMNNPLYKHYDGKFEKQEQPYPGVQNKMHPVPDCGEESYSGNNQLADRKALVTGGDSGIGRAAAIAYAKEGADVAISYLPDEESDAQEVKAVIEKAGRKAVLLPGDLRDEEFARNLVHEAAEKLDGLDILVLNAAIQQFEKDIKNLSTQQLTDTFTVNIFSNVWMLQEAMDHLPEGGSVIVTTSVQAFNPSGHLSDYAMTKSAQVAFVIAMTGQLAEKGIRINAVSPGPVWTVLQVAGGQPQEKIPEFGQKVPLKRAGQPVELAPTYVLLASDSASFTTGQVYGITGGTAINQ</sequence>
<proteinExistence type="inferred from homology"/>
<reference evidence="3" key="2">
    <citation type="submission" date="2021-04" db="EMBL/GenBank/DDBJ databases">
        <authorList>
            <person name="Gilroy R."/>
        </authorList>
    </citation>
    <scope>NUCLEOTIDE SEQUENCE</scope>
    <source>
        <strain evidence="3">ChiHjej13B12-752</strain>
    </source>
</reference>
<keyword evidence="2" id="KW-0560">Oxidoreductase</keyword>
<dbReference type="PANTHER" id="PTHR48107:SF16">
    <property type="entry name" value="NADPH-DEPENDENT ALDEHYDE REDUCTASE 1, CHLOROPLASTIC"/>
    <property type="match status" value="1"/>
</dbReference>
<dbReference type="InterPro" id="IPR002347">
    <property type="entry name" value="SDR_fam"/>
</dbReference>
<dbReference type="EMBL" id="DXHR01000035">
    <property type="protein sequence ID" value="HIW13604.1"/>
    <property type="molecule type" value="Genomic_DNA"/>
</dbReference>
<dbReference type="PANTHER" id="PTHR48107">
    <property type="entry name" value="NADPH-DEPENDENT ALDEHYDE REDUCTASE-LIKE PROTEIN, CHLOROPLASTIC-RELATED"/>
    <property type="match status" value="1"/>
</dbReference>
<protein>
    <submittedName>
        <fullName evidence="3">SDR family oxidoreductase</fullName>
    </submittedName>
</protein>
<dbReference type="GO" id="GO:0016614">
    <property type="term" value="F:oxidoreductase activity, acting on CH-OH group of donors"/>
    <property type="evidence" value="ECO:0007669"/>
    <property type="project" value="UniProtKB-ARBA"/>
</dbReference>
<evidence type="ECO:0000313" key="3">
    <source>
        <dbReference type="EMBL" id="HIW13604.1"/>
    </source>
</evidence>
<evidence type="ECO:0000256" key="1">
    <source>
        <dbReference type="ARBA" id="ARBA00006484"/>
    </source>
</evidence>
<evidence type="ECO:0000313" key="4">
    <source>
        <dbReference type="Proteomes" id="UP000823989"/>
    </source>
</evidence>
<evidence type="ECO:0000256" key="2">
    <source>
        <dbReference type="ARBA" id="ARBA00023002"/>
    </source>
</evidence>
<dbReference type="PRINTS" id="PR00081">
    <property type="entry name" value="GDHRDH"/>
</dbReference>
<gene>
    <name evidence="3" type="ORF">H9891_10685</name>
</gene>
<comment type="similarity">
    <text evidence="1">Belongs to the short-chain dehydrogenases/reductases (SDR) family.</text>
</comment>
<reference evidence="3" key="1">
    <citation type="journal article" date="2021" name="PeerJ">
        <title>Extensive microbial diversity within the chicken gut microbiome revealed by metagenomics and culture.</title>
        <authorList>
            <person name="Gilroy R."/>
            <person name="Ravi A."/>
            <person name="Getino M."/>
            <person name="Pursley I."/>
            <person name="Horton D.L."/>
            <person name="Alikhan N.F."/>
            <person name="Baker D."/>
            <person name="Gharbi K."/>
            <person name="Hall N."/>
            <person name="Watson M."/>
            <person name="Adriaenssens E.M."/>
            <person name="Foster-Nyarko E."/>
            <person name="Jarju S."/>
            <person name="Secka A."/>
            <person name="Antonio M."/>
            <person name="Oren A."/>
            <person name="Chaudhuri R.R."/>
            <person name="La Ragione R."/>
            <person name="Hildebrand F."/>
            <person name="Pallen M.J."/>
        </authorList>
    </citation>
    <scope>NUCLEOTIDE SEQUENCE</scope>
    <source>
        <strain evidence="3">ChiHjej13B12-752</strain>
    </source>
</reference>
<dbReference type="AlphaFoldDB" id="A0A9D1QJ13"/>
<organism evidence="3 4">
    <name type="scientific">Candidatus Salinicoccus stercoripullorum</name>
    <dbReference type="NCBI Taxonomy" id="2838756"/>
    <lineage>
        <taxon>Bacteria</taxon>
        <taxon>Bacillati</taxon>
        <taxon>Bacillota</taxon>
        <taxon>Bacilli</taxon>
        <taxon>Bacillales</taxon>
        <taxon>Staphylococcaceae</taxon>
        <taxon>Salinicoccus</taxon>
    </lineage>
</organism>
<name>A0A9D1QJ13_9STAP</name>
<dbReference type="SUPFAM" id="SSF51735">
    <property type="entry name" value="NAD(P)-binding Rossmann-fold domains"/>
    <property type="match status" value="1"/>
</dbReference>
<dbReference type="Pfam" id="PF13561">
    <property type="entry name" value="adh_short_C2"/>
    <property type="match status" value="1"/>
</dbReference>
<accession>A0A9D1QJ13</accession>
<dbReference type="Gene3D" id="3.40.50.720">
    <property type="entry name" value="NAD(P)-binding Rossmann-like Domain"/>
    <property type="match status" value="1"/>
</dbReference>
<comment type="caution">
    <text evidence="3">The sequence shown here is derived from an EMBL/GenBank/DDBJ whole genome shotgun (WGS) entry which is preliminary data.</text>
</comment>